<reference evidence="1 2" key="1">
    <citation type="submission" date="2016-09" db="EMBL/GenBank/DDBJ databases">
        <title>Streptomyces rubrolavendulae MJM4426 Genome sequencing and assembly.</title>
        <authorList>
            <person name="Kim J.-G."/>
        </authorList>
    </citation>
    <scope>NUCLEOTIDE SEQUENCE [LARGE SCALE GENOMIC DNA]</scope>
    <source>
        <strain evidence="1 2">MJM4426</strain>
    </source>
</reference>
<gene>
    <name evidence="1" type="ORF">A4G23_03492</name>
</gene>
<dbReference type="AlphaFoldDB" id="A0A1D8G5A3"/>
<evidence type="ECO:0000313" key="2">
    <source>
        <dbReference type="Proteomes" id="UP000095349"/>
    </source>
</evidence>
<organism evidence="1 2">
    <name type="scientific">Streptomyces rubrolavendulae</name>
    <dbReference type="NCBI Taxonomy" id="285473"/>
    <lineage>
        <taxon>Bacteria</taxon>
        <taxon>Bacillati</taxon>
        <taxon>Actinomycetota</taxon>
        <taxon>Actinomycetes</taxon>
        <taxon>Kitasatosporales</taxon>
        <taxon>Streptomycetaceae</taxon>
        <taxon>Streptomyces</taxon>
    </lineage>
</organism>
<accession>A0A1D8G5A3</accession>
<protein>
    <submittedName>
        <fullName evidence="1">Uncharacterized protein</fullName>
    </submittedName>
</protein>
<dbReference type="KEGG" id="srn:A4G23_03492"/>
<proteinExistence type="predicted"/>
<dbReference type="Proteomes" id="UP000095349">
    <property type="component" value="Chromosome"/>
</dbReference>
<dbReference type="PATRIC" id="fig|285473.5.peg.3656"/>
<evidence type="ECO:0000313" key="1">
    <source>
        <dbReference type="EMBL" id="AOT60617.1"/>
    </source>
</evidence>
<sequence>MLGVRNSEPDRKGVTHVGIAERKASGERIREAEEARDALRAALSGVGVTLPSLGLDCVSLAADPPYPLVELGRCAPRTALRLAEAPTGAAGASGGAAGCGAR</sequence>
<dbReference type="STRING" id="285473.A4G23_03492"/>
<name>A0A1D8G5A3_9ACTN</name>
<keyword evidence="2" id="KW-1185">Reference proteome</keyword>
<dbReference type="EMBL" id="CP017316">
    <property type="protein sequence ID" value="AOT60617.1"/>
    <property type="molecule type" value="Genomic_DNA"/>
</dbReference>